<sequence length="185" mass="20731">MNSNERFHLPDQLTRNNFLDWEGKVISVLQWKDLYDLVLDKEEKCCDEKVKITFETVLDLLDSQIFPETKPITTPLPQKYAEPGEASALLTQKCPDGRHLPSASHTSKKCFSLHPELLVEYQKHMKAKAEAEAHLTLLLGPSMYNVEVSEPIDSAVNKLATLFDDLPGNLASGSSDGYKSEVSLI</sequence>
<organism evidence="1 2">
    <name type="scientific">Puccinia striiformis</name>
    <dbReference type="NCBI Taxonomy" id="27350"/>
    <lineage>
        <taxon>Eukaryota</taxon>
        <taxon>Fungi</taxon>
        <taxon>Dikarya</taxon>
        <taxon>Basidiomycota</taxon>
        <taxon>Pucciniomycotina</taxon>
        <taxon>Pucciniomycetes</taxon>
        <taxon>Pucciniales</taxon>
        <taxon>Pucciniaceae</taxon>
        <taxon>Puccinia</taxon>
    </lineage>
</organism>
<name>A0A2S4VNM4_9BASI</name>
<proteinExistence type="predicted"/>
<dbReference type="Proteomes" id="UP000239156">
    <property type="component" value="Unassembled WGS sequence"/>
</dbReference>
<dbReference type="VEuPathDB" id="FungiDB:PSTT_05559"/>
<evidence type="ECO:0000313" key="1">
    <source>
        <dbReference type="EMBL" id="POW11089.1"/>
    </source>
</evidence>
<evidence type="ECO:0000313" key="2">
    <source>
        <dbReference type="Proteomes" id="UP000239156"/>
    </source>
</evidence>
<keyword evidence="2" id="KW-1185">Reference proteome</keyword>
<reference evidence="1" key="1">
    <citation type="submission" date="2017-12" db="EMBL/GenBank/DDBJ databases">
        <title>Gene loss provides genomic basis for host adaptation in cereal stripe rust fungi.</title>
        <authorList>
            <person name="Xia C."/>
        </authorList>
    </citation>
    <scope>NUCLEOTIDE SEQUENCE [LARGE SCALE GENOMIC DNA]</scope>
    <source>
        <strain evidence="1">93-210</strain>
    </source>
</reference>
<comment type="caution">
    <text evidence="1">The sequence shown here is derived from an EMBL/GenBank/DDBJ whole genome shotgun (WGS) entry which is preliminary data.</text>
</comment>
<protein>
    <submittedName>
        <fullName evidence="1">Uncharacterized protein</fullName>
    </submittedName>
</protein>
<gene>
    <name evidence="1" type="ORF">PSTT_05559</name>
</gene>
<accession>A0A2S4VNM4</accession>
<dbReference type="AlphaFoldDB" id="A0A2S4VNM4"/>
<dbReference type="EMBL" id="PKSL01000041">
    <property type="protein sequence ID" value="POW11089.1"/>
    <property type="molecule type" value="Genomic_DNA"/>
</dbReference>